<dbReference type="NCBIfam" id="NF009150">
    <property type="entry name" value="PRK12497.1-3"/>
    <property type="match status" value="1"/>
</dbReference>
<organism evidence="3 4">
    <name type="scientific">Bifidobacterium bifidum</name>
    <dbReference type="NCBI Taxonomy" id="1681"/>
    <lineage>
        <taxon>Bacteria</taxon>
        <taxon>Bacillati</taxon>
        <taxon>Actinomycetota</taxon>
        <taxon>Actinomycetes</taxon>
        <taxon>Bifidobacteriales</taxon>
        <taxon>Bifidobacteriaceae</taxon>
        <taxon>Bifidobacterium</taxon>
    </lineage>
</organism>
<dbReference type="InterPro" id="IPR011856">
    <property type="entry name" value="tRNA_endonuc-like_dom_sf"/>
</dbReference>
<reference evidence="3 4" key="1">
    <citation type="submission" date="2020-02" db="EMBL/GenBank/DDBJ databases">
        <title>Antibiotic susceptibility profiles of lactic acid bacteria isolated from the human vagina and genetic basis of atypical resistances.</title>
        <authorList>
            <person name="Sirichoat A."/>
            <person name="Florez A.B."/>
            <person name="Vazquez L."/>
            <person name="Buppasiri P."/>
            <person name="Panya M."/>
            <person name="Lulitanond V."/>
            <person name="Mayo B."/>
        </authorList>
    </citation>
    <scope>NUCLEOTIDE SEQUENCE [LARGE SCALE GENOMIC DNA]</scope>
    <source>
        <strain evidence="3 4">VA07-1AN</strain>
    </source>
</reference>
<dbReference type="Gene3D" id="3.40.1350.10">
    <property type="match status" value="1"/>
</dbReference>
<dbReference type="CDD" id="cd20736">
    <property type="entry name" value="PoNe_Nuclease"/>
    <property type="match status" value="1"/>
</dbReference>
<gene>
    <name evidence="3" type="ORF">G5T23_03710</name>
</gene>
<accession>A0AB36BYY0</accession>
<dbReference type="PANTHER" id="PTHR34039:SF1">
    <property type="entry name" value="UPF0102 PROTEIN YRAN"/>
    <property type="match status" value="1"/>
</dbReference>
<evidence type="ECO:0000256" key="1">
    <source>
        <dbReference type="ARBA" id="ARBA00006738"/>
    </source>
</evidence>
<dbReference type="Pfam" id="PF02021">
    <property type="entry name" value="UPF0102"/>
    <property type="match status" value="1"/>
</dbReference>
<dbReference type="NCBIfam" id="NF009154">
    <property type="entry name" value="PRK12497.3-3"/>
    <property type="match status" value="1"/>
</dbReference>
<comment type="similarity">
    <text evidence="1 2">Belongs to the UPF0102 family.</text>
</comment>
<evidence type="ECO:0000313" key="4">
    <source>
        <dbReference type="Proteomes" id="UP000488776"/>
    </source>
</evidence>
<dbReference type="NCBIfam" id="TIGR00252">
    <property type="entry name" value="YraN family protein"/>
    <property type="match status" value="1"/>
</dbReference>
<evidence type="ECO:0000256" key="2">
    <source>
        <dbReference type="HAMAP-Rule" id="MF_00048"/>
    </source>
</evidence>
<comment type="caution">
    <text evidence="3">The sequence shown here is derived from an EMBL/GenBank/DDBJ whole genome shotgun (WGS) entry which is preliminary data.</text>
</comment>
<dbReference type="PANTHER" id="PTHR34039">
    <property type="entry name" value="UPF0102 PROTEIN YRAN"/>
    <property type="match status" value="1"/>
</dbReference>
<dbReference type="AlphaFoldDB" id="A0AB36BYY0"/>
<evidence type="ECO:0000313" key="3">
    <source>
        <dbReference type="EMBL" id="NGG36158.1"/>
    </source>
</evidence>
<name>A0AB36BYY0_BIFBI</name>
<dbReference type="Proteomes" id="UP000488776">
    <property type="component" value="Unassembled WGS sequence"/>
</dbReference>
<dbReference type="GO" id="GO:0003676">
    <property type="term" value="F:nucleic acid binding"/>
    <property type="evidence" value="ECO:0007669"/>
    <property type="project" value="InterPro"/>
</dbReference>
<dbReference type="InterPro" id="IPR011335">
    <property type="entry name" value="Restrct_endonuc-II-like"/>
</dbReference>
<sequence length="134" mass="15243">MAGLSDMLCRLCDGSLKPKQLGVLGEQYAADWLERHGYTILGRNWHSRYGELDIVMMTPDRVIAFVEVKTRRTDHFGTPQEAVTLHKQTNLRRAGVQWLLEPDHRIRHTGVRFDVLTIVARAGMVSVHHIPGAF</sequence>
<proteinExistence type="inferred from homology"/>
<protein>
    <recommendedName>
        <fullName evidence="2">UPF0102 protein G5T23_03710</fullName>
    </recommendedName>
</protein>
<dbReference type="SUPFAM" id="SSF52980">
    <property type="entry name" value="Restriction endonuclease-like"/>
    <property type="match status" value="1"/>
</dbReference>
<dbReference type="EMBL" id="JAAJBJ010000003">
    <property type="protein sequence ID" value="NGG36158.1"/>
    <property type="molecule type" value="Genomic_DNA"/>
</dbReference>
<dbReference type="InterPro" id="IPR003509">
    <property type="entry name" value="UPF0102_YraN-like"/>
</dbReference>
<dbReference type="HAMAP" id="MF_00048">
    <property type="entry name" value="UPF0102"/>
    <property type="match status" value="1"/>
</dbReference>